<dbReference type="InterPro" id="IPR036390">
    <property type="entry name" value="WH_DNA-bd_sf"/>
</dbReference>
<dbReference type="CDD" id="cd07377">
    <property type="entry name" value="WHTH_GntR"/>
    <property type="match status" value="1"/>
</dbReference>
<dbReference type="SUPFAM" id="SSF46785">
    <property type="entry name" value="Winged helix' DNA-binding domain"/>
    <property type="match status" value="1"/>
</dbReference>
<proteinExistence type="predicted"/>
<dbReference type="Gene3D" id="1.10.10.10">
    <property type="entry name" value="Winged helix-like DNA-binding domain superfamily/Winged helix DNA-binding domain"/>
    <property type="match status" value="1"/>
</dbReference>
<dbReference type="SMART" id="SM00895">
    <property type="entry name" value="FCD"/>
    <property type="match status" value="1"/>
</dbReference>
<keyword evidence="3" id="KW-0804">Transcription</keyword>
<protein>
    <submittedName>
        <fullName evidence="5">GntR family transcriptional regulator</fullName>
    </submittedName>
</protein>
<keyword evidence="6" id="KW-1185">Reference proteome</keyword>
<evidence type="ECO:0000313" key="6">
    <source>
        <dbReference type="Proteomes" id="UP001501237"/>
    </source>
</evidence>
<evidence type="ECO:0000256" key="1">
    <source>
        <dbReference type="ARBA" id="ARBA00023015"/>
    </source>
</evidence>
<keyword evidence="2" id="KW-0238">DNA-binding</keyword>
<name>A0ABP6QH23_9ACTN</name>
<dbReference type="Pfam" id="PF00392">
    <property type="entry name" value="GntR"/>
    <property type="match status" value="1"/>
</dbReference>
<dbReference type="Pfam" id="PF07729">
    <property type="entry name" value="FCD"/>
    <property type="match status" value="1"/>
</dbReference>
<dbReference type="Gene3D" id="1.20.120.530">
    <property type="entry name" value="GntR ligand-binding domain-like"/>
    <property type="match status" value="1"/>
</dbReference>
<evidence type="ECO:0000259" key="4">
    <source>
        <dbReference type="PROSITE" id="PS50949"/>
    </source>
</evidence>
<dbReference type="PROSITE" id="PS50949">
    <property type="entry name" value="HTH_GNTR"/>
    <property type="match status" value="1"/>
</dbReference>
<accession>A0ABP6QH23</accession>
<reference evidence="6" key="1">
    <citation type="journal article" date="2019" name="Int. J. Syst. Evol. Microbiol.">
        <title>The Global Catalogue of Microorganisms (GCM) 10K type strain sequencing project: providing services to taxonomists for standard genome sequencing and annotation.</title>
        <authorList>
            <consortium name="The Broad Institute Genomics Platform"/>
            <consortium name="The Broad Institute Genome Sequencing Center for Infectious Disease"/>
            <person name="Wu L."/>
            <person name="Ma J."/>
        </authorList>
    </citation>
    <scope>NUCLEOTIDE SEQUENCE [LARGE SCALE GENOMIC DNA]</scope>
    <source>
        <strain evidence="6">JCM 9377</strain>
    </source>
</reference>
<evidence type="ECO:0000313" key="5">
    <source>
        <dbReference type="EMBL" id="GAA3223644.1"/>
    </source>
</evidence>
<organism evidence="5 6">
    <name type="scientific">Actinocorallia longicatena</name>
    <dbReference type="NCBI Taxonomy" id="111803"/>
    <lineage>
        <taxon>Bacteria</taxon>
        <taxon>Bacillati</taxon>
        <taxon>Actinomycetota</taxon>
        <taxon>Actinomycetes</taxon>
        <taxon>Streptosporangiales</taxon>
        <taxon>Thermomonosporaceae</taxon>
        <taxon>Actinocorallia</taxon>
    </lineage>
</organism>
<dbReference type="InterPro" id="IPR000524">
    <property type="entry name" value="Tscrpt_reg_HTH_GntR"/>
</dbReference>
<dbReference type="Proteomes" id="UP001501237">
    <property type="component" value="Unassembled WGS sequence"/>
</dbReference>
<sequence length="198" mass="22105">MYGQVRPGQFLRLERLAAEFGISVTPVREALQSLRSEGFVELEPRRGFVVAELSRQDINDLFWVQAVISQELASRACRQLTPSLLAELEEIHALMVGAVAAGDFDLVEDHNDRFHHVVHATSASRKLAWVLGAVTRYFPSGFYARIPGWAEASVRGHTEIIHAFREGDPQEAATATRTHVLQAGDLLLAHLERQGLWN</sequence>
<dbReference type="InterPro" id="IPR008920">
    <property type="entry name" value="TF_FadR/GntR_C"/>
</dbReference>
<dbReference type="EMBL" id="BAAAUV010000013">
    <property type="protein sequence ID" value="GAA3223644.1"/>
    <property type="molecule type" value="Genomic_DNA"/>
</dbReference>
<dbReference type="SUPFAM" id="SSF48008">
    <property type="entry name" value="GntR ligand-binding domain-like"/>
    <property type="match status" value="1"/>
</dbReference>
<feature type="domain" description="HTH gntR-type" evidence="4">
    <location>
        <begin position="1"/>
        <end position="53"/>
    </location>
</feature>
<dbReference type="InterPro" id="IPR036388">
    <property type="entry name" value="WH-like_DNA-bd_sf"/>
</dbReference>
<dbReference type="PANTHER" id="PTHR43537:SF24">
    <property type="entry name" value="GLUCONATE OPERON TRANSCRIPTIONAL REPRESSOR"/>
    <property type="match status" value="1"/>
</dbReference>
<dbReference type="SMART" id="SM00345">
    <property type="entry name" value="HTH_GNTR"/>
    <property type="match status" value="1"/>
</dbReference>
<keyword evidence="1" id="KW-0805">Transcription regulation</keyword>
<evidence type="ECO:0000256" key="2">
    <source>
        <dbReference type="ARBA" id="ARBA00023125"/>
    </source>
</evidence>
<gene>
    <name evidence="5" type="ORF">GCM10010468_50300</name>
</gene>
<dbReference type="InterPro" id="IPR011711">
    <property type="entry name" value="GntR_C"/>
</dbReference>
<dbReference type="PANTHER" id="PTHR43537">
    <property type="entry name" value="TRANSCRIPTIONAL REGULATOR, GNTR FAMILY"/>
    <property type="match status" value="1"/>
</dbReference>
<comment type="caution">
    <text evidence="5">The sequence shown here is derived from an EMBL/GenBank/DDBJ whole genome shotgun (WGS) entry which is preliminary data.</text>
</comment>
<evidence type="ECO:0000256" key="3">
    <source>
        <dbReference type="ARBA" id="ARBA00023163"/>
    </source>
</evidence>